<gene>
    <name evidence="1" type="ORF">ABT39_MTgene6030</name>
</gene>
<dbReference type="EMBL" id="LKAM01000008">
    <property type="protein sequence ID" value="KUM47026.1"/>
    <property type="molecule type" value="Genomic_DNA"/>
</dbReference>
<accession>A0A101LX90</accession>
<sequence length="40" mass="4531">MLLVLLRVLLLMLLMMLLGIELLTNLFPAVILYICSSDPK</sequence>
<name>A0A101LX90_PICGL</name>
<proteinExistence type="predicted"/>
<evidence type="ECO:0000313" key="1">
    <source>
        <dbReference type="EMBL" id="KUM47026.1"/>
    </source>
</evidence>
<geneLocation type="mitochondrion" evidence="1"/>
<protein>
    <submittedName>
        <fullName evidence="1">Uncharacterized protein</fullName>
    </submittedName>
</protein>
<reference evidence="1" key="1">
    <citation type="journal article" date="2015" name="Genome Biol. Evol.">
        <title>Organellar Genomes of White Spruce (Picea glauca): Assembly and Annotation.</title>
        <authorList>
            <person name="Jackman S.D."/>
            <person name="Warren R.L."/>
            <person name="Gibb E.A."/>
            <person name="Vandervalk B.P."/>
            <person name="Mohamadi H."/>
            <person name="Chu J."/>
            <person name="Raymond A."/>
            <person name="Pleasance S."/>
            <person name="Coope R."/>
            <person name="Wildung M.R."/>
            <person name="Ritland C.E."/>
            <person name="Bousquet J."/>
            <person name="Jones S.J."/>
            <person name="Bohlmann J."/>
            <person name="Birol I."/>
        </authorList>
    </citation>
    <scope>NUCLEOTIDE SEQUENCE [LARGE SCALE GENOMIC DNA]</scope>
    <source>
        <tissue evidence="1">Flushing bud</tissue>
    </source>
</reference>
<keyword evidence="1" id="KW-0496">Mitochondrion</keyword>
<organism evidence="1">
    <name type="scientific">Picea glauca</name>
    <name type="common">White spruce</name>
    <name type="synonym">Pinus glauca</name>
    <dbReference type="NCBI Taxonomy" id="3330"/>
    <lineage>
        <taxon>Eukaryota</taxon>
        <taxon>Viridiplantae</taxon>
        <taxon>Streptophyta</taxon>
        <taxon>Embryophyta</taxon>
        <taxon>Tracheophyta</taxon>
        <taxon>Spermatophyta</taxon>
        <taxon>Pinopsida</taxon>
        <taxon>Pinidae</taxon>
        <taxon>Conifers I</taxon>
        <taxon>Pinales</taxon>
        <taxon>Pinaceae</taxon>
        <taxon>Picea</taxon>
    </lineage>
</organism>
<dbReference type="AlphaFoldDB" id="A0A101LX90"/>
<comment type="caution">
    <text evidence="1">The sequence shown here is derived from an EMBL/GenBank/DDBJ whole genome shotgun (WGS) entry which is preliminary data.</text>
</comment>